<dbReference type="PANTHER" id="PTHR24100:SF149">
    <property type="entry name" value="BG-LIKE ANTIGEN 1-RELATED"/>
    <property type="match status" value="1"/>
</dbReference>
<name>A0A8C0IRE7_CHEAB</name>
<dbReference type="PROSITE" id="PS50835">
    <property type="entry name" value="IG_LIKE"/>
    <property type="match status" value="1"/>
</dbReference>
<evidence type="ECO:0000256" key="3">
    <source>
        <dbReference type="ARBA" id="ARBA00023319"/>
    </source>
</evidence>
<dbReference type="OMA" id="VVSKWMS"/>
<accession>A0A8C0IRE7</accession>
<feature type="domain" description="Ig-like" evidence="4">
    <location>
        <begin position="21"/>
        <end position="148"/>
    </location>
</feature>
<sequence length="160" mass="18098">SDSSAMLFYFVFLLNYCHPQPPVNLISIFIAYFSAQFTVTGPDHPIAASLGGEAVLPCHLSPRMDAQSMEVRWFRSQYSAVVHLYRDGQDQYGEQMPEYRGRTELIRDHITHGGVSLRIHNIQPSDDGQYKCFFQSNMSYEEALFELQVAGQGEAEVPGE</sequence>
<organism evidence="5 6">
    <name type="scientific">Chelonoidis abingdonii</name>
    <name type="common">Abingdon island giant tortoise</name>
    <name type="synonym">Testudo abingdonii</name>
    <dbReference type="NCBI Taxonomy" id="106734"/>
    <lineage>
        <taxon>Eukaryota</taxon>
        <taxon>Metazoa</taxon>
        <taxon>Chordata</taxon>
        <taxon>Craniata</taxon>
        <taxon>Vertebrata</taxon>
        <taxon>Euteleostomi</taxon>
        <taxon>Archelosauria</taxon>
        <taxon>Testudinata</taxon>
        <taxon>Testudines</taxon>
        <taxon>Cryptodira</taxon>
        <taxon>Durocryptodira</taxon>
        <taxon>Testudinoidea</taxon>
        <taxon>Testudinidae</taxon>
        <taxon>Chelonoidis</taxon>
    </lineage>
</organism>
<dbReference type="InterPro" id="IPR007110">
    <property type="entry name" value="Ig-like_dom"/>
</dbReference>
<evidence type="ECO:0000259" key="4">
    <source>
        <dbReference type="PROSITE" id="PS50835"/>
    </source>
</evidence>
<dbReference type="Proteomes" id="UP000694404">
    <property type="component" value="Unplaced"/>
</dbReference>
<dbReference type="GO" id="GO:0050852">
    <property type="term" value="P:T cell receptor signaling pathway"/>
    <property type="evidence" value="ECO:0007669"/>
    <property type="project" value="TreeGrafter"/>
</dbReference>
<dbReference type="GeneTree" id="ENSGT00940000153527"/>
<dbReference type="PANTHER" id="PTHR24100">
    <property type="entry name" value="BUTYROPHILIN"/>
    <property type="match status" value="1"/>
</dbReference>
<dbReference type="CDD" id="cd05713">
    <property type="entry name" value="IgV_MOG_like"/>
    <property type="match status" value="1"/>
</dbReference>
<dbReference type="GO" id="GO:0009897">
    <property type="term" value="C:external side of plasma membrane"/>
    <property type="evidence" value="ECO:0007669"/>
    <property type="project" value="TreeGrafter"/>
</dbReference>
<dbReference type="FunFam" id="2.60.40.10:FF:000208">
    <property type="entry name" value="Butyrophilin subfamily 1 member A1"/>
    <property type="match status" value="1"/>
</dbReference>
<dbReference type="SMART" id="SM00406">
    <property type="entry name" value="IGv"/>
    <property type="match status" value="1"/>
</dbReference>
<keyword evidence="6" id="KW-1185">Reference proteome</keyword>
<dbReference type="SUPFAM" id="SSF48726">
    <property type="entry name" value="Immunoglobulin"/>
    <property type="match status" value="1"/>
</dbReference>
<dbReference type="Gene3D" id="2.60.40.10">
    <property type="entry name" value="Immunoglobulins"/>
    <property type="match status" value="1"/>
</dbReference>
<dbReference type="InterPro" id="IPR050504">
    <property type="entry name" value="IgSF_BTN/MOG"/>
</dbReference>
<comment type="subcellular location">
    <subcellularLocation>
        <location evidence="1">Membrane</location>
    </subcellularLocation>
</comment>
<keyword evidence="3" id="KW-0393">Immunoglobulin domain</keyword>
<dbReference type="GO" id="GO:0005102">
    <property type="term" value="F:signaling receptor binding"/>
    <property type="evidence" value="ECO:0007669"/>
    <property type="project" value="TreeGrafter"/>
</dbReference>
<dbReference type="Pfam" id="PF07686">
    <property type="entry name" value="V-set"/>
    <property type="match status" value="1"/>
</dbReference>
<evidence type="ECO:0000313" key="6">
    <source>
        <dbReference type="Proteomes" id="UP000694404"/>
    </source>
</evidence>
<proteinExistence type="predicted"/>
<keyword evidence="2" id="KW-0472">Membrane</keyword>
<dbReference type="AlphaFoldDB" id="A0A8C0IRE7"/>
<reference evidence="5" key="2">
    <citation type="submission" date="2025-09" db="UniProtKB">
        <authorList>
            <consortium name="Ensembl"/>
        </authorList>
    </citation>
    <scope>IDENTIFICATION</scope>
</reference>
<dbReference type="SMART" id="SM00409">
    <property type="entry name" value="IG"/>
    <property type="match status" value="1"/>
</dbReference>
<evidence type="ECO:0000256" key="1">
    <source>
        <dbReference type="ARBA" id="ARBA00004370"/>
    </source>
</evidence>
<dbReference type="InterPro" id="IPR003599">
    <property type="entry name" value="Ig_sub"/>
</dbReference>
<dbReference type="GO" id="GO:0001817">
    <property type="term" value="P:regulation of cytokine production"/>
    <property type="evidence" value="ECO:0007669"/>
    <property type="project" value="TreeGrafter"/>
</dbReference>
<protein>
    <recommendedName>
        <fullName evidence="4">Ig-like domain-containing protein</fullName>
    </recommendedName>
</protein>
<evidence type="ECO:0000313" key="5">
    <source>
        <dbReference type="Ensembl" id="ENSCABP00000015269.1"/>
    </source>
</evidence>
<dbReference type="InterPro" id="IPR036179">
    <property type="entry name" value="Ig-like_dom_sf"/>
</dbReference>
<dbReference type="InterPro" id="IPR013106">
    <property type="entry name" value="Ig_V-set"/>
</dbReference>
<evidence type="ECO:0000256" key="2">
    <source>
        <dbReference type="ARBA" id="ARBA00023136"/>
    </source>
</evidence>
<dbReference type="InterPro" id="IPR013783">
    <property type="entry name" value="Ig-like_fold"/>
</dbReference>
<reference evidence="5" key="1">
    <citation type="submission" date="2025-08" db="UniProtKB">
        <authorList>
            <consortium name="Ensembl"/>
        </authorList>
    </citation>
    <scope>IDENTIFICATION</scope>
</reference>
<dbReference type="Ensembl" id="ENSCABT00000016731.1">
    <property type="protein sequence ID" value="ENSCABP00000015269.1"/>
    <property type="gene ID" value="ENSCABG00000011391.1"/>
</dbReference>